<proteinExistence type="predicted"/>
<keyword evidence="1" id="KW-0732">Signal</keyword>
<evidence type="ECO:0000313" key="2">
    <source>
        <dbReference type="EMBL" id="XCN66821.1"/>
    </source>
</evidence>
<dbReference type="EMBL" id="CP159362">
    <property type="protein sequence ID" value="XCN66821.1"/>
    <property type="molecule type" value="Genomic_DNA"/>
</dbReference>
<reference evidence="2" key="2">
    <citation type="submission" date="2024-07" db="EMBL/GenBank/DDBJ databases">
        <title>A complete genome sequence for Pseudomonas syringae CC1417.</title>
        <authorList>
            <person name="Baltrus D.A."/>
        </authorList>
    </citation>
    <scope>NUCLEOTIDE SEQUENCE</scope>
    <source>
        <strain evidence="2">CC1417</strain>
    </source>
</reference>
<reference evidence="2" key="1">
    <citation type="journal article" date="2014" name="Genome Announc.">
        <title>Draft Genome Sequences of a Phylogenetically Diverse Suite of Pseudomonas syringae Strains from Multiple Source Populations.</title>
        <authorList>
            <person name="Baltrus D.A."/>
            <person name="Yourstone S."/>
            <person name="Lind A."/>
            <person name="Guilbaud C."/>
            <person name="Sands D.C."/>
            <person name="Jones C.D."/>
            <person name="Morris C.E."/>
            <person name="Dangl J.L."/>
        </authorList>
    </citation>
    <scope>NUCLEOTIDE SEQUENCE</scope>
    <source>
        <strain evidence="2">CC1417</strain>
    </source>
</reference>
<feature type="signal peptide" evidence="1">
    <location>
        <begin position="1"/>
        <end position="21"/>
    </location>
</feature>
<feature type="chain" id="PRO_5043470830" evidence="1">
    <location>
        <begin position="22"/>
        <end position="129"/>
    </location>
</feature>
<dbReference type="AlphaFoldDB" id="A0AAU8LEY8"/>
<dbReference type="RefSeq" id="WP_235201032.1">
    <property type="nucleotide sequence ID" value="NZ_CP159362.1"/>
</dbReference>
<sequence>MLKIILPLSALTALSAIPANAADFSPAEICKATISVEMGRPTKSMKTETSSPYPVIFYKRPDGDSFKYRCQVSEDRVIWSTFLTDTGEWGRWRKQYSEGDASTTYVVNNGLLTISNDQAGDHTFKRKDF</sequence>
<gene>
    <name evidence="2" type="ORF">N011_20380</name>
</gene>
<evidence type="ECO:0000256" key="1">
    <source>
        <dbReference type="SAM" id="SignalP"/>
    </source>
</evidence>
<name>A0AAU8LEY8_PSESX</name>
<protein>
    <submittedName>
        <fullName evidence="2">Uncharacterized protein</fullName>
    </submittedName>
</protein>
<organism evidence="2">
    <name type="scientific">Pseudomonas syringae CC1417</name>
    <dbReference type="NCBI Taxonomy" id="1357272"/>
    <lineage>
        <taxon>Bacteria</taxon>
        <taxon>Pseudomonadati</taxon>
        <taxon>Pseudomonadota</taxon>
        <taxon>Gammaproteobacteria</taxon>
        <taxon>Pseudomonadales</taxon>
        <taxon>Pseudomonadaceae</taxon>
        <taxon>Pseudomonas</taxon>
        <taxon>Pseudomonas syringae</taxon>
    </lineage>
</organism>
<accession>A0AAU8LEY8</accession>